<feature type="region of interest" description="Disordered" evidence="1">
    <location>
        <begin position="1"/>
        <end position="54"/>
    </location>
</feature>
<reference evidence="2" key="1">
    <citation type="journal article" date="2014" name="Int. J. Syst. Evol. Microbiol.">
        <title>Complete genome sequence of Corynebacterium casei LMG S-19264T (=DSM 44701T), isolated from a smear-ripened cheese.</title>
        <authorList>
            <consortium name="US DOE Joint Genome Institute (JGI-PGF)"/>
            <person name="Walter F."/>
            <person name="Albersmeier A."/>
            <person name="Kalinowski J."/>
            <person name="Ruckert C."/>
        </authorList>
    </citation>
    <scope>NUCLEOTIDE SEQUENCE</scope>
    <source>
        <strain evidence="2">NBRC 112290</strain>
    </source>
</reference>
<evidence type="ECO:0000256" key="1">
    <source>
        <dbReference type="SAM" id="MobiDB-lite"/>
    </source>
</evidence>
<name>A0AA37XGA5_9MICO</name>
<protein>
    <submittedName>
        <fullName evidence="2">Uncharacterized protein</fullName>
    </submittedName>
</protein>
<evidence type="ECO:0000313" key="3">
    <source>
        <dbReference type="Proteomes" id="UP001157161"/>
    </source>
</evidence>
<dbReference type="AlphaFoldDB" id="A0AA37XGA5"/>
<dbReference type="RefSeq" id="WP_284251432.1">
    <property type="nucleotide sequence ID" value="NZ_BSUM01000001.1"/>
</dbReference>
<keyword evidence="3" id="KW-1185">Reference proteome</keyword>
<proteinExistence type="predicted"/>
<evidence type="ECO:0000313" key="2">
    <source>
        <dbReference type="EMBL" id="GMA32745.1"/>
    </source>
</evidence>
<reference evidence="2" key="2">
    <citation type="submission" date="2023-02" db="EMBL/GenBank/DDBJ databases">
        <authorList>
            <person name="Sun Q."/>
            <person name="Mori K."/>
        </authorList>
    </citation>
    <scope>NUCLEOTIDE SEQUENCE</scope>
    <source>
        <strain evidence="2">NBRC 112290</strain>
    </source>
</reference>
<organism evidence="2 3">
    <name type="scientific">Litorihabitans aurantiacus</name>
    <dbReference type="NCBI Taxonomy" id="1930061"/>
    <lineage>
        <taxon>Bacteria</taxon>
        <taxon>Bacillati</taxon>
        <taxon>Actinomycetota</taxon>
        <taxon>Actinomycetes</taxon>
        <taxon>Micrococcales</taxon>
        <taxon>Beutenbergiaceae</taxon>
        <taxon>Litorihabitans</taxon>
    </lineage>
</organism>
<comment type="caution">
    <text evidence="2">The sequence shown here is derived from an EMBL/GenBank/DDBJ whole genome shotgun (WGS) entry which is preliminary data.</text>
</comment>
<dbReference type="Proteomes" id="UP001157161">
    <property type="component" value="Unassembled WGS sequence"/>
</dbReference>
<gene>
    <name evidence="2" type="ORF">GCM10025875_27370</name>
</gene>
<sequence length="54" mass="5206">MLEPAGSTGRPPGCIAGSVDPDVVPEDDPAPEPDVGGAGVADGSGNPVRPPLKS</sequence>
<dbReference type="EMBL" id="BSUM01000001">
    <property type="protein sequence ID" value="GMA32745.1"/>
    <property type="molecule type" value="Genomic_DNA"/>
</dbReference>
<accession>A0AA37XGA5</accession>